<dbReference type="AlphaFoldDB" id="A0A3R1AJC9"/>
<keyword evidence="1" id="KW-0812">Transmembrane</keyword>
<proteinExistence type="predicted"/>
<feature type="transmembrane region" description="Helical" evidence="1">
    <location>
        <begin position="116"/>
        <end position="134"/>
    </location>
</feature>
<feature type="transmembrane region" description="Helical" evidence="1">
    <location>
        <begin position="277"/>
        <end position="296"/>
    </location>
</feature>
<reference evidence="2" key="1">
    <citation type="submission" date="2018-09" db="EMBL/GenBank/DDBJ databases">
        <authorList>
            <person name="Ashton P.M."/>
            <person name="Dallman T."/>
            <person name="Nair S."/>
            <person name="De Pinna E."/>
            <person name="Peters T."/>
            <person name="Grant K."/>
        </authorList>
    </citation>
    <scope>NUCLEOTIDE SEQUENCE [LARGE SCALE GENOMIC DNA]</scope>
    <source>
        <strain evidence="2">598938</strain>
    </source>
</reference>
<evidence type="ECO:0000313" key="2">
    <source>
        <dbReference type="EMBL" id="MML54927.1"/>
    </source>
</evidence>
<organism evidence="2">
    <name type="scientific">Salmonella enterica I</name>
    <dbReference type="NCBI Taxonomy" id="59201"/>
    <lineage>
        <taxon>Bacteria</taxon>
        <taxon>Pseudomonadati</taxon>
        <taxon>Pseudomonadota</taxon>
        <taxon>Gammaproteobacteria</taxon>
        <taxon>Enterobacterales</taxon>
        <taxon>Enterobacteriaceae</taxon>
        <taxon>Salmonella</taxon>
    </lineage>
</organism>
<feature type="transmembrane region" description="Helical" evidence="1">
    <location>
        <begin position="203"/>
        <end position="224"/>
    </location>
</feature>
<feature type="transmembrane region" description="Helical" evidence="1">
    <location>
        <begin position="329"/>
        <end position="351"/>
    </location>
</feature>
<feature type="transmembrane region" description="Helical" evidence="1">
    <location>
        <begin position="93"/>
        <end position="110"/>
    </location>
</feature>
<dbReference type="Pfam" id="PF14897">
    <property type="entry name" value="EpsG"/>
    <property type="match status" value="1"/>
</dbReference>
<dbReference type="InterPro" id="IPR049458">
    <property type="entry name" value="EpsG-like"/>
</dbReference>
<accession>A0A3R1AJC9</accession>
<sequence length="360" mass="42967">MIYIIINTLTTIFLYLYSSYKYTPLSRLFIGSMCIFLIALLPAFQYGVGTDYFSYQNIYNNANVLDTFYQNKEYLFYAYVKFFQFLGGGFKTFVIYTSLLQSLLIFIIITQMCKNYGQSIIIIFFLFWTVTNLLHTQMNIIRASFAIYIFIISMLFKFRGKIIICFALMIIAIGFHRSALLGLCFALIPLKTYYFAYNHVVKFYFLSFLLFVTPFLHQVVFYIVQELFPYYTHYLFSFDENAVSFWNVATKIYWLPFGLFFIYLIKCNAIFIKGCERGLIGLWILTGNVYLLILNFDFVSRVNFYFVFFYVIPIAYVFRYFIRNKNVILLYISVLYCFIPYLLKVTLFPIAEFYYKTYLF</sequence>
<feature type="transmembrane region" description="Helical" evidence="1">
    <location>
        <begin position="244"/>
        <end position="265"/>
    </location>
</feature>
<protein>
    <submittedName>
        <fullName evidence="2">EpsG family protein</fullName>
    </submittedName>
</protein>
<comment type="caution">
    <text evidence="2">The sequence shown here is derived from an EMBL/GenBank/DDBJ whole genome shotgun (WGS) entry which is preliminary data.</text>
</comment>
<feature type="transmembrane region" description="Helical" evidence="1">
    <location>
        <begin position="302"/>
        <end position="322"/>
    </location>
</feature>
<keyword evidence="1" id="KW-0472">Membrane</keyword>
<feature type="transmembrane region" description="Helical" evidence="1">
    <location>
        <begin position="25"/>
        <end position="44"/>
    </location>
</feature>
<gene>
    <name evidence="2" type="ORF">D7N80_16775</name>
</gene>
<dbReference type="Proteomes" id="UP000885348">
    <property type="component" value="Unassembled WGS sequence"/>
</dbReference>
<keyword evidence="1" id="KW-1133">Transmembrane helix</keyword>
<dbReference type="EMBL" id="RVVJ01000019">
    <property type="protein sequence ID" value="MML54927.1"/>
    <property type="molecule type" value="Genomic_DNA"/>
</dbReference>
<name>A0A3R1AJC9_SALET</name>
<evidence type="ECO:0000256" key="1">
    <source>
        <dbReference type="SAM" id="Phobius"/>
    </source>
</evidence>